<dbReference type="AlphaFoldDB" id="A0A9W8RLT0"/>
<accession>A0A9W8RLT0</accession>
<name>A0A9W8RLT0_9HYPO</name>
<proteinExistence type="predicted"/>
<dbReference type="OrthoDB" id="5346581at2759"/>
<sequence length="231" mass="27032">MTLYVNLTQETIEPLDLLDDDRRHTLDQAVRNVLNTKVAEHTYAQILDGLPTEKSLTDSFPYFHDHPVYETNHAEICPGYLEKARDVRKEFNLSQLQFEPKTLIRFQEVDTGSDEYNFRLIELVVVACHQIGAYLFELDNGAHKHKYYQDWRDKVLQEKKNGVESRKYYKPPPIAFSHRSYRSFQQYPRGLADVAGYWAESKIFRGVVVFDRGESEAEVSLQYEHHLLSVS</sequence>
<gene>
    <name evidence="1" type="ORF">NW762_013605</name>
</gene>
<comment type="caution">
    <text evidence="1">The sequence shown here is derived from an EMBL/GenBank/DDBJ whole genome shotgun (WGS) entry which is preliminary data.</text>
</comment>
<dbReference type="Proteomes" id="UP001152049">
    <property type="component" value="Unassembled WGS sequence"/>
</dbReference>
<protein>
    <submittedName>
        <fullName evidence="1">Uncharacterized protein</fullName>
    </submittedName>
</protein>
<evidence type="ECO:0000313" key="2">
    <source>
        <dbReference type="Proteomes" id="UP001152049"/>
    </source>
</evidence>
<evidence type="ECO:0000313" key="1">
    <source>
        <dbReference type="EMBL" id="KAJ4246255.1"/>
    </source>
</evidence>
<dbReference type="EMBL" id="JAOQAZ010000043">
    <property type="protein sequence ID" value="KAJ4246255.1"/>
    <property type="molecule type" value="Genomic_DNA"/>
</dbReference>
<organism evidence="1 2">
    <name type="scientific">Fusarium torreyae</name>
    <dbReference type="NCBI Taxonomy" id="1237075"/>
    <lineage>
        <taxon>Eukaryota</taxon>
        <taxon>Fungi</taxon>
        <taxon>Dikarya</taxon>
        <taxon>Ascomycota</taxon>
        <taxon>Pezizomycotina</taxon>
        <taxon>Sordariomycetes</taxon>
        <taxon>Hypocreomycetidae</taxon>
        <taxon>Hypocreales</taxon>
        <taxon>Nectriaceae</taxon>
        <taxon>Fusarium</taxon>
    </lineage>
</organism>
<reference evidence="1" key="1">
    <citation type="submission" date="2022-09" db="EMBL/GenBank/DDBJ databases">
        <title>Fusarium specimens isolated from Avocado Roots.</title>
        <authorList>
            <person name="Stajich J."/>
            <person name="Roper C."/>
            <person name="Heimlech-Rivalta G."/>
        </authorList>
    </citation>
    <scope>NUCLEOTIDE SEQUENCE</scope>
    <source>
        <strain evidence="1">CF00136</strain>
    </source>
</reference>
<keyword evidence="2" id="KW-1185">Reference proteome</keyword>